<dbReference type="OrthoDB" id="1327903at2"/>
<accession>A0A562YE23</accession>
<dbReference type="Pfam" id="PF11617">
    <property type="entry name" value="Cu-binding_MopE"/>
    <property type="match status" value="6"/>
</dbReference>
<dbReference type="EMBL" id="SMZJ02000004">
    <property type="protein sequence ID" value="TWO32878.1"/>
    <property type="molecule type" value="Genomic_DNA"/>
</dbReference>
<name>A0A562YE23_9FLAO</name>
<feature type="compositionally biased region" description="Acidic residues" evidence="2">
    <location>
        <begin position="100"/>
        <end position="118"/>
    </location>
</feature>
<dbReference type="Pfam" id="PF18962">
    <property type="entry name" value="Por_Secre_tail"/>
    <property type="match status" value="1"/>
</dbReference>
<comment type="caution">
    <text evidence="4">The sequence shown here is derived from an EMBL/GenBank/DDBJ whole genome shotgun (WGS) entry which is preliminary data.</text>
</comment>
<evidence type="ECO:0000259" key="3">
    <source>
        <dbReference type="Pfam" id="PF18962"/>
    </source>
</evidence>
<evidence type="ECO:0000313" key="4">
    <source>
        <dbReference type="EMBL" id="TWO32878.1"/>
    </source>
</evidence>
<evidence type="ECO:0000256" key="1">
    <source>
        <dbReference type="ARBA" id="ARBA00022729"/>
    </source>
</evidence>
<keyword evidence="1" id="KW-0732">Signal</keyword>
<evidence type="ECO:0000313" key="5">
    <source>
        <dbReference type="Proteomes" id="UP000295814"/>
    </source>
</evidence>
<feature type="region of interest" description="Disordered" evidence="2">
    <location>
        <begin position="94"/>
        <end position="136"/>
    </location>
</feature>
<evidence type="ECO:0000256" key="2">
    <source>
        <dbReference type="SAM" id="MobiDB-lite"/>
    </source>
</evidence>
<dbReference type="PROSITE" id="PS50231">
    <property type="entry name" value="RICIN_B_LECTIN"/>
    <property type="match status" value="1"/>
</dbReference>
<proteinExistence type="predicted"/>
<dbReference type="NCBIfam" id="TIGR04183">
    <property type="entry name" value="Por_Secre_tail"/>
    <property type="match status" value="1"/>
</dbReference>
<protein>
    <submittedName>
        <fullName evidence="4">T9SS type A sorting domain-containing protein</fullName>
    </submittedName>
</protein>
<dbReference type="Proteomes" id="UP000295814">
    <property type="component" value="Unassembled WGS sequence"/>
</dbReference>
<organism evidence="4 5">
    <name type="scientific">Seonamhaeicola sediminis</name>
    <dbReference type="NCBI Taxonomy" id="2528206"/>
    <lineage>
        <taxon>Bacteria</taxon>
        <taxon>Pseudomonadati</taxon>
        <taxon>Bacteroidota</taxon>
        <taxon>Flavobacteriia</taxon>
        <taxon>Flavobacteriales</taxon>
        <taxon>Flavobacteriaceae</taxon>
    </lineage>
</organism>
<gene>
    <name evidence="4" type="ORF">E1J38_008440</name>
</gene>
<dbReference type="InterPro" id="IPR021655">
    <property type="entry name" value="Put_metal-bd"/>
</dbReference>
<dbReference type="InterPro" id="IPR026444">
    <property type="entry name" value="Secre_tail"/>
</dbReference>
<dbReference type="AlphaFoldDB" id="A0A562YE23"/>
<feature type="domain" description="Secretion system C-terminal sorting" evidence="3">
    <location>
        <begin position="362"/>
        <end position="432"/>
    </location>
</feature>
<dbReference type="RefSeq" id="WP_145774361.1">
    <property type="nucleotide sequence ID" value="NZ_SMZJ02000004.1"/>
</dbReference>
<reference evidence="4 5" key="2">
    <citation type="submission" date="2019-07" db="EMBL/GenBank/DDBJ databases">
        <title>Seonamhaeicola sp. W255 draft genome.</title>
        <authorList>
            <person name="Zhang X.-Y."/>
            <person name="Zhang R."/>
            <person name="Zhong Y.-L."/>
            <person name="Du Z.-J."/>
        </authorList>
    </citation>
    <scope>NUCLEOTIDE SEQUENCE [LARGE SCALE GENOMIC DNA]</scope>
    <source>
        <strain evidence="4 5">W255</strain>
    </source>
</reference>
<keyword evidence="5" id="KW-1185">Reference proteome</keyword>
<sequence>MTQCTSPGAGYTTNVLPLTDCNDSDADINPDTIWYLDADGDNYAVSTMTQCTSPGAGYTTSVLPLTDCNDGDIDVNPGATEILDNGVDDDCNPSTLDSSADVDDDGDGFTENEGDCDDTKDTIYPGATETPDNGIDEDCDGADLRTWYQDSDSDNYGNINVSQTSNNQPTDYVLDNTDCDDTESTVYPGAPELCDGLDNDCDGLTDDDDGDITGQSTWYADTDNDGFGDSSSSVLACDKPNGYVADNTDCDDTESTVYLGAPEICDGLDNDCANGVDDGLTFTTYYIDGDGDTYGDENHSGTSFCSDPGAGYSLTNNDCDDGNGAVNPGATEIPNNGVDEDCNPANDGSLSDQIFDIDSIGVFPNPFQNEIMIRLPQNEGNEVYEIKLFNLLGKLITMKELKSFHGILKIEDLDYLQQGIYLIKLSIKESNKSIIRRVVKF</sequence>
<reference evidence="4 5" key="1">
    <citation type="submission" date="2019-03" db="EMBL/GenBank/DDBJ databases">
        <authorList>
            <person name="Zhong Y.L."/>
        </authorList>
    </citation>
    <scope>NUCLEOTIDE SEQUENCE [LARGE SCALE GENOMIC DNA]</scope>
    <source>
        <strain evidence="4 5">W255</strain>
    </source>
</reference>